<accession>A0A8H7PKG3</accession>
<keyword evidence="2" id="KW-1185">Reference proteome</keyword>
<dbReference type="Proteomes" id="UP000654370">
    <property type="component" value="Unassembled WGS sequence"/>
</dbReference>
<gene>
    <name evidence="1" type="ORF">INT43_001160</name>
</gene>
<dbReference type="OrthoDB" id="2257589at2759"/>
<organism evidence="1 2">
    <name type="scientific">Mortierella isabellina</name>
    <name type="common">Filamentous fungus</name>
    <name type="synonym">Umbelopsis isabellina</name>
    <dbReference type="NCBI Taxonomy" id="91625"/>
    <lineage>
        <taxon>Eukaryota</taxon>
        <taxon>Fungi</taxon>
        <taxon>Fungi incertae sedis</taxon>
        <taxon>Mucoromycota</taxon>
        <taxon>Mucoromycotina</taxon>
        <taxon>Umbelopsidomycetes</taxon>
        <taxon>Umbelopsidales</taxon>
        <taxon>Umbelopsidaceae</taxon>
        <taxon>Umbelopsis</taxon>
    </lineage>
</organism>
<reference evidence="1" key="1">
    <citation type="submission" date="2020-12" db="EMBL/GenBank/DDBJ databases">
        <title>Metabolic potential, ecology and presence of endohyphal bacteria is reflected in genomic diversity of Mucoromycotina.</title>
        <authorList>
            <person name="Muszewska A."/>
            <person name="Okrasinska A."/>
            <person name="Steczkiewicz K."/>
            <person name="Drgas O."/>
            <person name="Orlowska M."/>
            <person name="Perlinska-Lenart U."/>
            <person name="Aleksandrzak-Piekarczyk T."/>
            <person name="Szatraj K."/>
            <person name="Zielenkiewicz U."/>
            <person name="Pilsyk S."/>
            <person name="Malc E."/>
            <person name="Mieczkowski P."/>
            <person name="Kruszewska J.S."/>
            <person name="Biernat P."/>
            <person name="Pawlowska J."/>
        </authorList>
    </citation>
    <scope>NUCLEOTIDE SEQUENCE</scope>
    <source>
        <strain evidence="1">WA0000067209</strain>
    </source>
</reference>
<protein>
    <submittedName>
        <fullName evidence="1">Uncharacterized protein</fullName>
    </submittedName>
</protein>
<proteinExistence type="predicted"/>
<sequence>MSTFKALEPPLKLTMENSKFISLDSAAAFMDDFLHNGTAVHSATNTVASQLNQLYHGLREEKKRLKTLQEDEEE</sequence>
<comment type="caution">
    <text evidence="1">The sequence shown here is derived from an EMBL/GenBank/DDBJ whole genome shotgun (WGS) entry which is preliminary data.</text>
</comment>
<evidence type="ECO:0000313" key="2">
    <source>
        <dbReference type="Proteomes" id="UP000654370"/>
    </source>
</evidence>
<name>A0A8H7PKG3_MORIS</name>
<dbReference type="EMBL" id="JAEPQZ010000011">
    <property type="protein sequence ID" value="KAG2175513.1"/>
    <property type="molecule type" value="Genomic_DNA"/>
</dbReference>
<dbReference type="AlphaFoldDB" id="A0A8H7PKG3"/>
<evidence type="ECO:0000313" key="1">
    <source>
        <dbReference type="EMBL" id="KAG2175513.1"/>
    </source>
</evidence>